<name>A0ABT1JIG8_ACTCY</name>
<reference evidence="2 3" key="1">
    <citation type="submission" date="2013-07" db="EMBL/GenBank/DDBJ databases">
        <authorList>
            <consortium name="DOE Joint Genome Institute"/>
            <person name="Reeve W."/>
            <person name="Huntemann M."/>
            <person name="Han J."/>
            <person name="Chen A."/>
            <person name="Kyrpides N."/>
            <person name="Mavromatis K."/>
            <person name="Markowitz V."/>
            <person name="Palaniappan K."/>
            <person name="Ivanova N."/>
            <person name="Schaumberg A."/>
            <person name="Pati A."/>
            <person name="Liolios K."/>
            <person name="Nordberg H.P."/>
            <person name="Cantor M.N."/>
            <person name="Hua S.X."/>
            <person name="Woyke T."/>
        </authorList>
    </citation>
    <scope>NUCLEOTIDE SEQUENCE [LARGE SCALE GENOMIC DNA]</scope>
    <source>
        <strain evidence="2 3">DSM 43889</strain>
    </source>
</reference>
<dbReference type="EMBL" id="AUBJ02000001">
    <property type="protein sequence ID" value="MCP2332316.1"/>
    <property type="molecule type" value="Genomic_DNA"/>
</dbReference>
<dbReference type="InterPro" id="IPR052944">
    <property type="entry name" value="Sporulation_related"/>
</dbReference>
<feature type="region of interest" description="Disordered" evidence="1">
    <location>
        <begin position="127"/>
        <end position="150"/>
    </location>
</feature>
<evidence type="ECO:0000256" key="1">
    <source>
        <dbReference type="SAM" id="MobiDB-lite"/>
    </source>
</evidence>
<comment type="caution">
    <text evidence="2">The sequence shown here is derived from an EMBL/GenBank/DDBJ whole genome shotgun (WGS) entry which is preliminary data.</text>
</comment>
<sequence>MEKRKLTVAGAVAGTVLGAGGLVWLGVPAGASQSPALPEVSAEDLIESVLTVQPQALGGTVQVENDLGLPSIPGLELPAGVGAGTSSAQVWSDGGERFRLAVRHRGGEDVLVGDGRNIWSWNSEERTATRDDVGGADRATEGHPELAESDPASVAAELTALLREDSGVAVDGTAEVAGRAAYELVLAPSPEQRSLVREVRIAVDGDTRMPLRVSVLANGTETPAFQVGFTELDLGEQDESLFEFDPPAGSLVEERDAEAPAEDAPHALPEGVDPAEVTPTLHGAGWESVVIAQSPVGLSPDDLRDTLDGIDTDEWDEDELAGMNPADLLDQVGERVTGEWGEGYLVETRLLTVLLVEDGRVAAGAVPAQVLTEALAAQR</sequence>
<evidence type="ECO:0000313" key="3">
    <source>
        <dbReference type="Proteomes" id="UP000791080"/>
    </source>
</evidence>
<organism evidence="2 3">
    <name type="scientific">Actinoalloteichus caeruleus DSM 43889</name>
    <dbReference type="NCBI Taxonomy" id="1120930"/>
    <lineage>
        <taxon>Bacteria</taxon>
        <taxon>Bacillati</taxon>
        <taxon>Actinomycetota</taxon>
        <taxon>Actinomycetes</taxon>
        <taxon>Pseudonocardiales</taxon>
        <taxon>Pseudonocardiaceae</taxon>
        <taxon>Actinoalloteichus</taxon>
        <taxon>Actinoalloteichus cyanogriseus</taxon>
    </lineage>
</organism>
<keyword evidence="2" id="KW-0449">Lipoprotein</keyword>
<dbReference type="Proteomes" id="UP000791080">
    <property type="component" value="Unassembled WGS sequence"/>
</dbReference>
<dbReference type="PANTHER" id="PTHR37507">
    <property type="entry name" value="SPORULATION PROTEIN YDCC"/>
    <property type="match status" value="1"/>
</dbReference>
<feature type="compositionally biased region" description="Basic and acidic residues" evidence="1">
    <location>
        <begin position="127"/>
        <end position="146"/>
    </location>
</feature>
<dbReference type="PANTHER" id="PTHR37507:SF2">
    <property type="entry name" value="SPORULATION PROTEIN YDCC"/>
    <property type="match status" value="1"/>
</dbReference>
<gene>
    <name evidence="2" type="ORF">G443_002586</name>
</gene>
<evidence type="ECO:0000313" key="2">
    <source>
        <dbReference type="EMBL" id="MCP2332316.1"/>
    </source>
</evidence>
<dbReference type="RefSeq" id="WP_026417326.1">
    <property type="nucleotide sequence ID" value="NZ_AUBJ02000001.1"/>
</dbReference>
<dbReference type="Gene3D" id="2.50.20.10">
    <property type="entry name" value="Lipoprotein localisation LolA/LolB/LppX"/>
    <property type="match status" value="1"/>
</dbReference>
<proteinExistence type="predicted"/>
<keyword evidence="3" id="KW-1185">Reference proteome</keyword>
<dbReference type="SUPFAM" id="SSF89392">
    <property type="entry name" value="Prokaryotic lipoproteins and lipoprotein localization factors"/>
    <property type="match status" value="1"/>
</dbReference>
<protein>
    <submittedName>
        <fullName evidence="2">Outer membrane lipoprotein-sorting protein</fullName>
    </submittedName>
</protein>
<accession>A0ABT1JIG8</accession>
<reference evidence="2 3" key="2">
    <citation type="submission" date="2022-06" db="EMBL/GenBank/DDBJ databases">
        <title>Genomic Encyclopedia of Type Strains, Phase I: the one thousand microbial genomes (KMG-I) project.</title>
        <authorList>
            <person name="Kyrpides N."/>
        </authorList>
    </citation>
    <scope>NUCLEOTIDE SEQUENCE [LARGE SCALE GENOMIC DNA]</scope>
    <source>
        <strain evidence="2 3">DSM 43889</strain>
    </source>
</reference>
<dbReference type="InterPro" id="IPR029046">
    <property type="entry name" value="LolA/LolB/LppX"/>
</dbReference>